<name>A0A4S4FY84_9MICO</name>
<evidence type="ECO:0000313" key="3">
    <source>
        <dbReference type="Proteomes" id="UP000307380"/>
    </source>
</evidence>
<dbReference type="PANTHER" id="PTHR18964:SF169">
    <property type="entry name" value="N-ACETYLMANNOSAMINE KINASE"/>
    <property type="match status" value="1"/>
</dbReference>
<dbReference type="PANTHER" id="PTHR18964">
    <property type="entry name" value="ROK (REPRESSOR, ORF, KINASE) FAMILY"/>
    <property type="match status" value="1"/>
</dbReference>
<dbReference type="EMBL" id="SSSN01000003">
    <property type="protein sequence ID" value="THG35803.1"/>
    <property type="molecule type" value="Genomic_DNA"/>
</dbReference>
<dbReference type="AlphaFoldDB" id="A0A4S4FY84"/>
<accession>A0A4S4FY84</accession>
<evidence type="ECO:0000256" key="1">
    <source>
        <dbReference type="ARBA" id="ARBA00006479"/>
    </source>
</evidence>
<dbReference type="InterPro" id="IPR043129">
    <property type="entry name" value="ATPase_NBD"/>
</dbReference>
<dbReference type="Gene3D" id="3.30.420.40">
    <property type="match status" value="2"/>
</dbReference>
<evidence type="ECO:0000313" key="2">
    <source>
        <dbReference type="EMBL" id="THG35803.1"/>
    </source>
</evidence>
<comment type="caution">
    <text evidence="2">The sequence shown here is derived from an EMBL/GenBank/DDBJ whole genome shotgun (WGS) entry which is preliminary data.</text>
</comment>
<dbReference type="Proteomes" id="UP000307380">
    <property type="component" value="Unassembled WGS sequence"/>
</dbReference>
<dbReference type="InterPro" id="IPR000600">
    <property type="entry name" value="ROK"/>
</dbReference>
<keyword evidence="3" id="KW-1185">Reference proteome</keyword>
<organism evidence="2 3">
    <name type="scientific">Orlajensenia flava</name>
    <dbReference type="NCBI Taxonomy" id="2565934"/>
    <lineage>
        <taxon>Bacteria</taxon>
        <taxon>Bacillati</taxon>
        <taxon>Actinomycetota</taxon>
        <taxon>Actinomycetes</taxon>
        <taxon>Micrococcales</taxon>
        <taxon>Microbacteriaceae</taxon>
        <taxon>Orlajensenia</taxon>
    </lineage>
</organism>
<reference evidence="2 3" key="1">
    <citation type="submission" date="2019-04" db="EMBL/GenBank/DDBJ databases">
        <authorList>
            <person name="Jiang L."/>
        </authorList>
    </citation>
    <scope>NUCLEOTIDE SEQUENCE [LARGE SCALE GENOMIC DNA]</scope>
    <source>
        <strain evidence="2 3">YIM 131861</strain>
    </source>
</reference>
<proteinExistence type="inferred from homology"/>
<dbReference type="OrthoDB" id="8772678at2"/>
<dbReference type="Pfam" id="PF00480">
    <property type="entry name" value="ROK"/>
    <property type="match status" value="1"/>
</dbReference>
<gene>
    <name evidence="2" type="ORF">E6C70_07190</name>
</gene>
<sequence length="306" mass="30282">MRIGIDIGGTKTAAVAMDTDGRLSEQVRQPTGFGDADVIATAVDVAQQVTALSGRSLADVSSIGIGIPGAVDSVTGRVSHAVNLGVHDLRLGAAISERLGVSVRVENDVKAAAMGAHHLLAETGMANGFESMAYLNLGTGLAAGIVLGGRLLRGGHGVAGEVGHIPIDPNGALCSCGQVGCVETIASGSAIARMWPTDAALPAVDLFEAAGAGDPIAIDVQSRFFEGVAAAVRILVLAADVDVVVIGGGLSALGTPLLDGVCASLTAGARVSPFLSSLDIAGRVRVLPLGFPAAAVGAALTGVDNG</sequence>
<protein>
    <submittedName>
        <fullName evidence="2">ROK family protein</fullName>
    </submittedName>
</protein>
<dbReference type="RefSeq" id="WP_136423587.1">
    <property type="nucleotide sequence ID" value="NZ_SSSN01000003.1"/>
</dbReference>
<comment type="similarity">
    <text evidence="1">Belongs to the ROK (NagC/XylR) family.</text>
</comment>
<dbReference type="SUPFAM" id="SSF53067">
    <property type="entry name" value="Actin-like ATPase domain"/>
    <property type="match status" value="1"/>
</dbReference>